<feature type="compositionally biased region" description="Basic and acidic residues" evidence="1">
    <location>
        <begin position="70"/>
        <end position="87"/>
    </location>
</feature>
<proteinExistence type="predicted"/>
<feature type="compositionally biased region" description="Polar residues" evidence="1">
    <location>
        <begin position="33"/>
        <end position="44"/>
    </location>
</feature>
<dbReference type="AlphaFoldDB" id="A0AAV3QCR2"/>
<evidence type="ECO:0000256" key="1">
    <source>
        <dbReference type="SAM" id="MobiDB-lite"/>
    </source>
</evidence>
<dbReference type="EMBL" id="BAABME010004065">
    <property type="protein sequence ID" value="GAA0161051.1"/>
    <property type="molecule type" value="Genomic_DNA"/>
</dbReference>
<sequence length="110" mass="12601">MEAHLELRLGARSKAYRHQTLDSHIPSSREQHIQSSGKSNTQPPRESHPHGIPRPEDEEHIQQGRSGDPTPRRKSSDHQSEEIDENKAVTPKSVPSDPVEKKVHINWRRL</sequence>
<name>A0AAV3QCR2_LITER</name>
<organism evidence="2 3">
    <name type="scientific">Lithospermum erythrorhizon</name>
    <name type="common">Purple gromwell</name>
    <name type="synonym">Lithospermum officinale var. erythrorhizon</name>
    <dbReference type="NCBI Taxonomy" id="34254"/>
    <lineage>
        <taxon>Eukaryota</taxon>
        <taxon>Viridiplantae</taxon>
        <taxon>Streptophyta</taxon>
        <taxon>Embryophyta</taxon>
        <taxon>Tracheophyta</taxon>
        <taxon>Spermatophyta</taxon>
        <taxon>Magnoliopsida</taxon>
        <taxon>eudicotyledons</taxon>
        <taxon>Gunneridae</taxon>
        <taxon>Pentapetalae</taxon>
        <taxon>asterids</taxon>
        <taxon>lamiids</taxon>
        <taxon>Boraginales</taxon>
        <taxon>Boraginaceae</taxon>
        <taxon>Boraginoideae</taxon>
        <taxon>Lithospermeae</taxon>
        <taxon>Lithospermum</taxon>
    </lineage>
</organism>
<protein>
    <submittedName>
        <fullName evidence="2">Uncharacterized protein</fullName>
    </submittedName>
</protein>
<feature type="region of interest" description="Disordered" evidence="1">
    <location>
        <begin position="1"/>
        <end position="110"/>
    </location>
</feature>
<gene>
    <name evidence="2" type="ORF">LIER_17458</name>
</gene>
<accession>A0AAV3QCR2</accession>
<evidence type="ECO:0000313" key="3">
    <source>
        <dbReference type="Proteomes" id="UP001454036"/>
    </source>
</evidence>
<dbReference type="Proteomes" id="UP001454036">
    <property type="component" value="Unassembled WGS sequence"/>
</dbReference>
<evidence type="ECO:0000313" key="2">
    <source>
        <dbReference type="EMBL" id="GAA0161051.1"/>
    </source>
</evidence>
<reference evidence="2 3" key="1">
    <citation type="submission" date="2024-01" db="EMBL/GenBank/DDBJ databases">
        <title>The complete chloroplast genome sequence of Lithospermum erythrorhizon: insights into the phylogenetic relationship among Boraginaceae species and the maternal lineages of purple gromwells.</title>
        <authorList>
            <person name="Okada T."/>
            <person name="Watanabe K."/>
        </authorList>
    </citation>
    <scope>NUCLEOTIDE SEQUENCE [LARGE SCALE GENOMIC DNA]</scope>
</reference>
<keyword evidence="3" id="KW-1185">Reference proteome</keyword>
<feature type="compositionally biased region" description="Basic and acidic residues" evidence="1">
    <location>
        <begin position="45"/>
        <end position="62"/>
    </location>
</feature>
<comment type="caution">
    <text evidence="2">The sequence shown here is derived from an EMBL/GenBank/DDBJ whole genome shotgun (WGS) entry which is preliminary data.</text>
</comment>